<dbReference type="EMBL" id="MFZI01000044">
    <property type="protein sequence ID" value="OGK19726.1"/>
    <property type="molecule type" value="Genomic_DNA"/>
</dbReference>
<comment type="caution">
    <text evidence="2">The sequence shown here is derived from an EMBL/GenBank/DDBJ whole genome shotgun (WGS) entry which is preliminary data.</text>
</comment>
<dbReference type="AlphaFoldDB" id="A0A1F7GLY3"/>
<name>A0A1F7GLY3_9BACT</name>
<sequence>MSNKTELLLSRGATALALALIFLGACTPAISNTTQTPKPGTDIRVGEIEILLAPDGSPLQRECQTLMNFTTIAGPQLPQDNMNIVGISAQQIKTEGPINYYSVFPTMEFSPDETPVATSENNNDSLITTNTPGQTWRVFTFAKGLDRSSRPLVFPSPPDSEGRAYGRFNSAPPAQIGVDTNRLTADGSSMCLIVHDFTDGRHVSDHVHTGQSSAAGITIYKSP</sequence>
<accession>A0A1F7GLY3</accession>
<evidence type="ECO:0000313" key="3">
    <source>
        <dbReference type="Proteomes" id="UP000177026"/>
    </source>
</evidence>
<feature type="chain" id="PRO_5009529195" description="CHRD domain-containing protein" evidence="1">
    <location>
        <begin position="32"/>
        <end position="223"/>
    </location>
</feature>
<feature type="signal peptide" evidence="1">
    <location>
        <begin position="1"/>
        <end position="31"/>
    </location>
</feature>
<reference evidence="2 3" key="1">
    <citation type="journal article" date="2016" name="Nat. Commun.">
        <title>Thousands of microbial genomes shed light on interconnected biogeochemical processes in an aquifer system.</title>
        <authorList>
            <person name="Anantharaman K."/>
            <person name="Brown C.T."/>
            <person name="Hug L.A."/>
            <person name="Sharon I."/>
            <person name="Castelle C.J."/>
            <person name="Probst A.J."/>
            <person name="Thomas B.C."/>
            <person name="Singh A."/>
            <person name="Wilkins M.J."/>
            <person name="Karaoz U."/>
            <person name="Brodie E.L."/>
            <person name="Williams K.H."/>
            <person name="Hubbard S.S."/>
            <person name="Banfield J.F."/>
        </authorList>
    </citation>
    <scope>NUCLEOTIDE SEQUENCE [LARGE SCALE GENOMIC DNA]</scope>
</reference>
<dbReference type="PROSITE" id="PS51257">
    <property type="entry name" value="PROKAR_LIPOPROTEIN"/>
    <property type="match status" value="1"/>
</dbReference>
<keyword evidence="1" id="KW-0732">Signal</keyword>
<evidence type="ECO:0000256" key="1">
    <source>
        <dbReference type="SAM" id="SignalP"/>
    </source>
</evidence>
<evidence type="ECO:0008006" key="4">
    <source>
        <dbReference type="Google" id="ProtNLM"/>
    </source>
</evidence>
<protein>
    <recommendedName>
        <fullName evidence="4">CHRD domain-containing protein</fullName>
    </recommendedName>
</protein>
<organism evidence="2 3">
    <name type="scientific">Candidatus Roizmanbacteria bacterium RIFCSPHIGHO2_01_FULL_39_8</name>
    <dbReference type="NCBI Taxonomy" id="1802033"/>
    <lineage>
        <taxon>Bacteria</taxon>
        <taxon>Candidatus Roizmaniibacteriota</taxon>
    </lineage>
</organism>
<proteinExistence type="predicted"/>
<evidence type="ECO:0000313" key="2">
    <source>
        <dbReference type="EMBL" id="OGK19726.1"/>
    </source>
</evidence>
<dbReference type="Proteomes" id="UP000177026">
    <property type="component" value="Unassembled WGS sequence"/>
</dbReference>
<gene>
    <name evidence="2" type="ORF">A2866_03740</name>
</gene>